<evidence type="ECO:0000313" key="1">
    <source>
        <dbReference type="EMBL" id="RXW13908.1"/>
    </source>
</evidence>
<reference evidence="1 2" key="1">
    <citation type="submission" date="2019-01" db="EMBL/GenBank/DDBJ databases">
        <title>Draft genome sequence of Psathyrella aberdarensis IHI B618.</title>
        <authorList>
            <person name="Buettner E."/>
            <person name="Kellner H."/>
        </authorList>
    </citation>
    <scope>NUCLEOTIDE SEQUENCE [LARGE SCALE GENOMIC DNA]</scope>
    <source>
        <strain evidence="1 2">IHI B618</strain>
    </source>
</reference>
<protein>
    <submittedName>
        <fullName evidence="1">Uncharacterized protein</fullName>
    </submittedName>
</protein>
<evidence type="ECO:0000313" key="2">
    <source>
        <dbReference type="Proteomes" id="UP000290288"/>
    </source>
</evidence>
<organism evidence="1 2">
    <name type="scientific">Candolleomyces aberdarensis</name>
    <dbReference type="NCBI Taxonomy" id="2316362"/>
    <lineage>
        <taxon>Eukaryota</taxon>
        <taxon>Fungi</taxon>
        <taxon>Dikarya</taxon>
        <taxon>Basidiomycota</taxon>
        <taxon>Agaricomycotina</taxon>
        <taxon>Agaricomycetes</taxon>
        <taxon>Agaricomycetidae</taxon>
        <taxon>Agaricales</taxon>
        <taxon>Agaricineae</taxon>
        <taxon>Psathyrellaceae</taxon>
        <taxon>Candolleomyces</taxon>
    </lineage>
</organism>
<dbReference type="EMBL" id="SDEE01000803">
    <property type="protein sequence ID" value="RXW13908.1"/>
    <property type="molecule type" value="Genomic_DNA"/>
</dbReference>
<proteinExistence type="predicted"/>
<dbReference type="STRING" id="2316362.A0A4V1Q255"/>
<comment type="caution">
    <text evidence="1">The sequence shown here is derived from an EMBL/GenBank/DDBJ whole genome shotgun (WGS) entry which is preliminary data.</text>
</comment>
<gene>
    <name evidence="1" type="ORF">EST38_g11947</name>
</gene>
<dbReference type="Proteomes" id="UP000290288">
    <property type="component" value="Unassembled WGS sequence"/>
</dbReference>
<name>A0A4V1Q255_9AGAR</name>
<dbReference type="AlphaFoldDB" id="A0A4V1Q255"/>
<accession>A0A4V1Q255</accession>
<sequence>MVQLILSSTKGPSSPSESSPPLLTFSSQVSPPYASKAVCVFRARSSVRAHAPRPVVRTKLDADLKLLPCTSLTISVRCYEHRIGRVNVTNSKLLVDYTQVLWSKPDDVDYEPIGVLEYPFRITLPSNVPGFSTAVFVDYRCAWRVEAGARIPYHTVTQILTSSQYLRTSPSPALASAKFAISSCH</sequence>
<dbReference type="OrthoDB" id="3230530at2759"/>
<keyword evidence="2" id="KW-1185">Reference proteome</keyword>